<dbReference type="GO" id="GO:0003952">
    <property type="term" value="F:NAD+ synthase (glutamine-hydrolyzing) activity"/>
    <property type="evidence" value="ECO:0007669"/>
    <property type="project" value="UniProtKB-UniRule"/>
</dbReference>
<protein>
    <recommendedName>
        <fullName evidence="7 8">Glutamine-dependent NAD(+) synthetase</fullName>
        <ecNumber evidence="7 8">6.3.5.1</ecNumber>
    </recommendedName>
    <alternativeName>
        <fullName evidence="7 8">NAD(+) synthase [glutamine-hydrolyzing]</fullName>
    </alternativeName>
</protein>
<dbReference type="GO" id="GO:0005737">
    <property type="term" value="C:cytoplasm"/>
    <property type="evidence" value="ECO:0007669"/>
    <property type="project" value="InterPro"/>
</dbReference>
<evidence type="ECO:0000256" key="3">
    <source>
        <dbReference type="ARBA" id="ARBA00022598"/>
    </source>
</evidence>
<sequence length="639" mass="72486">MNNFGFIKVAASSPKLKVANPFYNAEEIKNIILEADKNFAKVIVFPELSVTGYTCADLFLQKKLINDSYIALKNILDETKHTDILCAVGMPILINHILLNCAVLFKSGKILAVVPKMYIPNYREFYEKRWFTSGFEVSHIEEIDLFDEKVPFGNVIIEDKNLGLRIGVEICEDVWAPIPPSSFLCVNGANIILNLSASNEVVAKSDYRRELIKGQSARCICGYIYSSASVYESTTDLVFSGDLLICENGSLLKSSERFKRESQTIYSYIDVDRLNSERQVNKTFIDSLNVSNVKYQTVNTIFNKLSIDGFDRYISKTPFIPSNKQEIDIRCNEIFNIQVAGLAKRFEHTGLKKAVIGISGGLDSTLALLVTYKTFKELNIPPENIIAITMPGFGTTDRTYTNAVNLIKSLKCTLMEINIKDACLQHFKDIGHDKDIHDLTYENTQARERTQILMDIANKIGGIVVGTGDLSELALGWCTYNGDHMSMYAVNASIPKTLIKFLVDWYAEKTDDKEAKNILKDILDTPISPELLPPDKEGNIKQKTEDTVGPYELHDFFIYYAIRYNMPPEKVLFLAEHAFSDKYDKEYIKKWQNVFYRRFFTQQFKRSCMPDGPKVGSVCFSPRGDLRMPSDADSFIWLS</sequence>
<evidence type="ECO:0000256" key="6">
    <source>
        <dbReference type="ARBA" id="ARBA00023027"/>
    </source>
</evidence>
<dbReference type="Gene3D" id="3.40.50.620">
    <property type="entry name" value="HUPs"/>
    <property type="match status" value="1"/>
</dbReference>
<dbReference type="GO" id="GO:0004359">
    <property type="term" value="F:glutaminase activity"/>
    <property type="evidence" value="ECO:0007669"/>
    <property type="project" value="InterPro"/>
</dbReference>
<dbReference type="RefSeq" id="WP_073247849.1">
    <property type="nucleotide sequence ID" value="NZ_FQVG01000006.1"/>
</dbReference>
<keyword evidence="5 7" id="KW-0067">ATP-binding</keyword>
<evidence type="ECO:0000256" key="4">
    <source>
        <dbReference type="ARBA" id="ARBA00022741"/>
    </source>
</evidence>
<feature type="active site" description="For glutaminase activity" evidence="7">
    <location>
        <position position="116"/>
    </location>
</feature>
<dbReference type="InterPro" id="IPR003010">
    <property type="entry name" value="C-N_Hydrolase"/>
</dbReference>
<dbReference type="CDD" id="cd00553">
    <property type="entry name" value="NAD_synthase"/>
    <property type="match status" value="1"/>
</dbReference>
<dbReference type="CDD" id="cd07570">
    <property type="entry name" value="GAT_Gln-NAD-synth"/>
    <property type="match status" value="1"/>
</dbReference>
<dbReference type="PANTHER" id="PTHR23090">
    <property type="entry name" value="NH 3 /GLUTAMINE-DEPENDENT NAD + SYNTHETASE"/>
    <property type="match status" value="1"/>
</dbReference>
<accession>A0A1M4U2P4</accession>
<dbReference type="Proteomes" id="UP000184423">
    <property type="component" value="Unassembled WGS sequence"/>
</dbReference>
<gene>
    <name evidence="7" type="primary">nadE</name>
    <name evidence="11" type="ORF">SAMN02746091_00540</name>
</gene>
<dbReference type="Pfam" id="PF02540">
    <property type="entry name" value="NAD_synthase"/>
    <property type="match status" value="1"/>
</dbReference>
<evidence type="ECO:0000256" key="8">
    <source>
        <dbReference type="PIRNR" id="PIRNR006630"/>
    </source>
</evidence>
<feature type="binding site" evidence="7">
    <location>
        <begin position="357"/>
        <end position="364"/>
    </location>
    <ligand>
        <name>ATP</name>
        <dbReference type="ChEBI" id="CHEBI:30616"/>
    </ligand>
</feature>
<dbReference type="PANTHER" id="PTHR23090:SF9">
    <property type="entry name" value="GLUTAMINE-DEPENDENT NAD(+) SYNTHETASE"/>
    <property type="match status" value="1"/>
</dbReference>
<comment type="similarity">
    <text evidence="2 7 8">In the C-terminal section; belongs to the NAD synthetase family.</text>
</comment>
<name>A0A1M4U2P4_9CLOT</name>
<feature type="binding site" evidence="7">
    <location>
        <position position="204"/>
    </location>
    <ligand>
        <name>L-glutamine</name>
        <dbReference type="ChEBI" id="CHEBI:58359"/>
    </ligand>
</feature>
<keyword evidence="4 7" id="KW-0547">Nucleotide-binding</keyword>
<feature type="binding site" evidence="7">
    <location>
        <position position="605"/>
    </location>
    <ligand>
        <name>deamido-NAD(+)</name>
        <dbReference type="ChEBI" id="CHEBI:58437"/>
        <note>ligand shared between two neighboring subunits</note>
    </ligand>
</feature>
<evidence type="ECO:0000256" key="1">
    <source>
        <dbReference type="ARBA" id="ARBA00005188"/>
    </source>
</evidence>
<evidence type="ECO:0000256" key="5">
    <source>
        <dbReference type="ARBA" id="ARBA00022840"/>
    </source>
</evidence>
<feature type="active site" description="Nucleophile; for glutaminase activity" evidence="7">
    <location>
        <position position="171"/>
    </location>
</feature>
<dbReference type="GO" id="GO:0008795">
    <property type="term" value="F:NAD+ synthase activity"/>
    <property type="evidence" value="ECO:0007669"/>
    <property type="project" value="UniProtKB-UniRule"/>
</dbReference>
<dbReference type="PIRSF" id="PIRSF006630">
    <property type="entry name" value="NADS_GAT"/>
    <property type="match status" value="1"/>
</dbReference>
<evidence type="ECO:0000259" key="10">
    <source>
        <dbReference type="PROSITE" id="PS50263"/>
    </source>
</evidence>
<dbReference type="SUPFAM" id="SSF56317">
    <property type="entry name" value="Carbon-nitrogen hydrolase"/>
    <property type="match status" value="1"/>
</dbReference>
<dbReference type="GO" id="GO:0005524">
    <property type="term" value="F:ATP binding"/>
    <property type="evidence" value="ECO:0007669"/>
    <property type="project" value="UniProtKB-UniRule"/>
</dbReference>
<dbReference type="SUPFAM" id="SSF52402">
    <property type="entry name" value="Adenine nucleotide alpha hydrolases-like"/>
    <property type="match status" value="1"/>
</dbReference>
<proteinExistence type="inferred from homology"/>
<dbReference type="EMBL" id="FQVG01000006">
    <property type="protein sequence ID" value="SHE50963.1"/>
    <property type="molecule type" value="Genomic_DNA"/>
</dbReference>
<feature type="binding site" evidence="7">
    <location>
        <position position="467"/>
    </location>
    <ligand>
        <name>ATP</name>
        <dbReference type="ChEBI" id="CHEBI:30616"/>
    </ligand>
</feature>
<keyword evidence="12" id="KW-1185">Reference proteome</keyword>
<dbReference type="InterPro" id="IPR022310">
    <property type="entry name" value="NAD/GMP_synthase"/>
</dbReference>
<dbReference type="NCBIfam" id="TIGR00552">
    <property type="entry name" value="nadE"/>
    <property type="match status" value="1"/>
</dbReference>
<dbReference type="InterPro" id="IPR014729">
    <property type="entry name" value="Rossmann-like_a/b/a_fold"/>
</dbReference>
<keyword evidence="6 7" id="KW-0520">NAD</keyword>
<feature type="active site" description="Proton acceptor; for glutaminase activity" evidence="7">
    <location>
        <position position="47"/>
    </location>
</feature>
<dbReference type="HAMAP" id="MF_02090">
    <property type="entry name" value="NadE_glutamine_dep"/>
    <property type="match status" value="1"/>
</dbReference>
<dbReference type="Gene3D" id="1.10.10.1140">
    <property type="entry name" value="Glutamine-dependent NAD+ synthetase, C-terminal domain"/>
    <property type="match status" value="1"/>
</dbReference>
<dbReference type="AlphaFoldDB" id="A0A1M4U2P4"/>
<evidence type="ECO:0000256" key="7">
    <source>
        <dbReference type="HAMAP-Rule" id="MF_02090"/>
    </source>
</evidence>
<evidence type="ECO:0000313" key="12">
    <source>
        <dbReference type="Proteomes" id="UP000184423"/>
    </source>
</evidence>
<keyword evidence="3 7" id="KW-0436">Ligase</keyword>
<organism evidence="11 12">
    <name type="scientific">Caloramator proteoclasticus DSM 10124</name>
    <dbReference type="NCBI Taxonomy" id="1121262"/>
    <lineage>
        <taxon>Bacteria</taxon>
        <taxon>Bacillati</taxon>
        <taxon>Bacillota</taxon>
        <taxon>Clostridia</taxon>
        <taxon>Eubacteriales</taxon>
        <taxon>Clostridiaceae</taxon>
        <taxon>Caloramator</taxon>
    </lineage>
</organism>
<dbReference type="NCBIfam" id="NF002730">
    <property type="entry name" value="PRK02628.1"/>
    <property type="match status" value="1"/>
</dbReference>
<feature type="binding site" evidence="7">
    <location>
        <position position="198"/>
    </location>
    <ligand>
        <name>L-glutamine</name>
        <dbReference type="ChEBI" id="CHEBI:58359"/>
    </ligand>
</feature>
<reference evidence="12" key="1">
    <citation type="submission" date="2016-11" db="EMBL/GenBank/DDBJ databases">
        <authorList>
            <person name="Varghese N."/>
            <person name="Submissions S."/>
        </authorList>
    </citation>
    <scope>NUCLEOTIDE SEQUENCE [LARGE SCALE GENOMIC DNA]</scope>
    <source>
        <strain evidence="12">DSM 10124</strain>
    </source>
</reference>
<dbReference type="InterPro" id="IPR014445">
    <property type="entry name" value="Gln-dep_NAD_synthase"/>
</dbReference>
<feature type="binding site" evidence="7">
    <location>
        <begin position="477"/>
        <end position="480"/>
    </location>
    <ligand>
        <name>deamido-NAD(+)</name>
        <dbReference type="ChEBI" id="CHEBI:58437"/>
        <note>ligand shared between two neighboring subunits</note>
    </ligand>
</feature>
<feature type="binding site" evidence="7">
    <location>
        <position position="443"/>
    </location>
    <ligand>
        <name>deamido-NAD(+)</name>
        <dbReference type="ChEBI" id="CHEBI:58437"/>
        <note>ligand shared between two neighboring subunits</note>
    </ligand>
</feature>
<evidence type="ECO:0000313" key="11">
    <source>
        <dbReference type="EMBL" id="SHE50963.1"/>
    </source>
</evidence>
<dbReference type="UniPathway" id="UPA00253">
    <property type="reaction ID" value="UER00334"/>
</dbReference>
<comment type="catalytic activity">
    <reaction evidence="7 8">
        <text>deamido-NAD(+) + L-glutamine + ATP + H2O = L-glutamate + AMP + diphosphate + NAD(+) + H(+)</text>
        <dbReference type="Rhea" id="RHEA:24384"/>
        <dbReference type="ChEBI" id="CHEBI:15377"/>
        <dbReference type="ChEBI" id="CHEBI:15378"/>
        <dbReference type="ChEBI" id="CHEBI:29985"/>
        <dbReference type="ChEBI" id="CHEBI:30616"/>
        <dbReference type="ChEBI" id="CHEBI:33019"/>
        <dbReference type="ChEBI" id="CHEBI:57540"/>
        <dbReference type="ChEBI" id="CHEBI:58359"/>
        <dbReference type="ChEBI" id="CHEBI:58437"/>
        <dbReference type="ChEBI" id="CHEBI:456215"/>
        <dbReference type="EC" id="6.3.5.1"/>
    </reaction>
</comment>
<dbReference type="EC" id="6.3.5.1" evidence="7 8"/>
<evidence type="ECO:0000256" key="9">
    <source>
        <dbReference type="RuleBase" id="RU003811"/>
    </source>
</evidence>
<feature type="binding site" evidence="7">
    <location>
        <position position="122"/>
    </location>
    <ligand>
        <name>L-glutamine</name>
        <dbReference type="ChEBI" id="CHEBI:58359"/>
    </ligand>
</feature>
<dbReference type="InterPro" id="IPR041856">
    <property type="entry name" value="NAD+_synth_C"/>
</dbReference>
<feature type="binding site" evidence="7">
    <location>
        <position position="472"/>
    </location>
    <ligand>
        <name>deamido-NAD(+)</name>
        <dbReference type="ChEBI" id="CHEBI:58437"/>
        <note>ligand shared between two neighboring subunits</note>
    </ligand>
</feature>
<dbReference type="InterPro" id="IPR036526">
    <property type="entry name" value="C-N_Hydrolase_sf"/>
</dbReference>
<feature type="domain" description="CN hydrolase" evidence="10">
    <location>
        <begin position="7"/>
        <end position="271"/>
    </location>
</feature>
<dbReference type="GO" id="GO:0009435">
    <property type="term" value="P:NAD+ biosynthetic process"/>
    <property type="evidence" value="ECO:0007669"/>
    <property type="project" value="UniProtKB-UniRule"/>
</dbReference>
<dbReference type="PROSITE" id="PS50263">
    <property type="entry name" value="CN_HYDROLASE"/>
    <property type="match status" value="1"/>
</dbReference>
<comment type="pathway">
    <text evidence="1 7 8">Cofactor biosynthesis; NAD(+) biosynthesis; NAD(+) from deamido-NAD(+) (L-Gln route): step 1/1.</text>
</comment>
<comment type="function">
    <text evidence="7">Catalyzes the ATP-dependent amidation of deamido-NAD to form NAD. Uses L-glutamine as a nitrogen source.</text>
</comment>
<comment type="similarity">
    <text evidence="9">Belongs to the NAD synthetase family.</text>
</comment>
<dbReference type="Gene3D" id="3.60.110.10">
    <property type="entry name" value="Carbon-nitrogen hydrolase"/>
    <property type="match status" value="1"/>
</dbReference>
<dbReference type="Pfam" id="PF00795">
    <property type="entry name" value="CN_hydrolase"/>
    <property type="match status" value="1"/>
</dbReference>
<evidence type="ECO:0000256" key="2">
    <source>
        <dbReference type="ARBA" id="ARBA00007145"/>
    </source>
</evidence>
<dbReference type="InterPro" id="IPR003694">
    <property type="entry name" value="NAD_synthase"/>
</dbReference>